<dbReference type="PROSITE" id="PS00675">
    <property type="entry name" value="SIGMA54_INTERACT_1"/>
    <property type="match status" value="1"/>
</dbReference>
<dbReference type="InterPro" id="IPR027417">
    <property type="entry name" value="P-loop_NTPase"/>
</dbReference>
<dbReference type="InterPro" id="IPR025662">
    <property type="entry name" value="Sigma_54_int_dom_ATP-bd_1"/>
</dbReference>
<dbReference type="NCBIfam" id="NF005115">
    <property type="entry name" value="PRK06547.1"/>
    <property type="match status" value="1"/>
</dbReference>
<dbReference type="Proteomes" id="UP000218244">
    <property type="component" value="Chromosome"/>
</dbReference>
<gene>
    <name evidence="1" type="ORF">N24_1200</name>
</gene>
<evidence type="ECO:0000313" key="2">
    <source>
        <dbReference type="Proteomes" id="UP000218244"/>
    </source>
</evidence>
<keyword evidence="2" id="KW-1185">Reference proteome</keyword>
<organism evidence="1 2">
    <name type="scientific">Corynebacterium suranareeae</name>
    <dbReference type="NCBI Taxonomy" id="2506452"/>
    <lineage>
        <taxon>Bacteria</taxon>
        <taxon>Bacillati</taxon>
        <taxon>Actinomycetota</taxon>
        <taxon>Actinomycetes</taxon>
        <taxon>Mycobacteriales</taxon>
        <taxon>Corynebacteriaceae</taxon>
        <taxon>Corynebacterium</taxon>
    </lineage>
</organism>
<accession>A0A161JNT7</accession>
<protein>
    <submittedName>
        <fullName evidence="1">Cobalt ABC transporter</fullName>
    </submittedName>
</protein>
<dbReference type="AlphaFoldDB" id="A0A161JNT7"/>
<sequence>MNIVLIDGQSGAGKTTLALDLAAQTGFQLVHLDDFYPGWTGLAAASEIVAHSILTADNPGYHRWDWDNNKKGEWVSLIPGRSIIIEGAGSITQSSKARAAALGCLLTIRITGPEHVRKHRALKRDPGYAPFWDLWADQERQHFAQGIEVDHEIVLGSDKTAGRPEVIF</sequence>
<dbReference type="RefSeq" id="WP_167382045.1">
    <property type="nucleotide sequence ID" value="NZ_AP017369.1"/>
</dbReference>
<name>A0A161JNT7_9CORY</name>
<dbReference type="EMBL" id="AP017369">
    <property type="protein sequence ID" value="BAU95462.1"/>
    <property type="molecule type" value="Genomic_DNA"/>
</dbReference>
<proteinExistence type="predicted"/>
<dbReference type="Gene3D" id="3.40.50.300">
    <property type="entry name" value="P-loop containing nucleotide triphosphate hydrolases"/>
    <property type="match status" value="1"/>
</dbReference>
<dbReference type="SUPFAM" id="SSF52540">
    <property type="entry name" value="P-loop containing nucleoside triphosphate hydrolases"/>
    <property type="match status" value="1"/>
</dbReference>
<evidence type="ECO:0000313" key="1">
    <source>
        <dbReference type="EMBL" id="BAU95462.1"/>
    </source>
</evidence>
<dbReference type="KEGG" id="csur:N24_1200"/>
<reference evidence="1 2" key="1">
    <citation type="submission" date="2016-02" db="EMBL/GenBank/DDBJ databases">
        <title>Corynebacterium glutamicum N24 whole genome sequencing project.</title>
        <authorList>
            <person name="Matsutani M."/>
            <person name="Nangtapong N."/>
            <person name="Yakushi T."/>
            <person name="Matsushita K."/>
        </authorList>
    </citation>
    <scope>NUCLEOTIDE SEQUENCE [LARGE SCALE GENOMIC DNA]</scope>
    <source>
        <strain evidence="1 2">N24</strain>
    </source>
</reference>